<dbReference type="InterPro" id="IPR014710">
    <property type="entry name" value="RmlC-like_jellyroll"/>
</dbReference>
<organism evidence="1 2">
    <name type="scientific">Adineta steineri</name>
    <dbReference type="NCBI Taxonomy" id="433720"/>
    <lineage>
        <taxon>Eukaryota</taxon>
        <taxon>Metazoa</taxon>
        <taxon>Spiralia</taxon>
        <taxon>Gnathifera</taxon>
        <taxon>Rotifera</taxon>
        <taxon>Eurotatoria</taxon>
        <taxon>Bdelloidea</taxon>
        <taxon>Adinetida</taxon>
        <taxon>Adinetidae</taxon>
        <taxon>Adineta</taxon>
    </lineage>
</organism>
<proteinExistence type="predicted"/>
<evidence type="ECO:0008006" key="3">
    <source>
        <dbReference type="Google" id="ProtNLM"/>
    </source>
</evidence>
<dbReference type="InterPro" id="IPR011051">
    <property type="entry name" value="RmlC_Cupin_sf"/>
</dbReference>
<dbReference type="SUPFAM" id="SSF51182">
    <property type="entry name" value="RmlC-like cupins"/>
    <property type="match status" value="1"/>
</dbReference>
<reference evidence="1" key="1">
    <citation type="submission" date="2021-02" db="EMBL/GenBank/DDBJ databases">
        <authorList>
            <person name="Nowell W R."/>
        </authorList>
    </citation>
    <scope>NUCLEOTIDE SEQUENCE</scope>
</reference>
<dbReference type="Gene3D" id="2.60.120.10">
    <property type="entry name" value="Jelly Rolls"/>
    <property type="match status" value="1"/>
</dbReference>
<accession>A0A813YWU7</accession>
<protein>
    <recommendedName>
        <fullName evidence="3">Cupin 2 conserved barrel domain-containing protein</fullName>
    </recommendedName>
</protein>
<name>A0A813YWU7_9BILA</name>
<evidence type="ECO:0000313" key="2">
    <source>
        <dbReference type="Proteomes" id="UP000663877"/>
    </source>
</evidence>
<dbReference type="EMBL" id="CAJNOI010000033">
    <property type="protein sequence ID" value="CAF0890097.1"/>
    <property type="molecule type" value="Genomic_DNA"/>
</dbReference>
<dbReference type="Proteomes" id="UP000663877">
    <property type="component" value="Unassembled WGS sequence"/>
</dbReference>
<comment type="caution">
    <text evidence="1">The sequence shown here is derived from an EMBL/GenBank/DDBJ whole genome shotgun (WGS) entry which is preliminary data.</text>
</comment>
<sequence>MAQIIPEPLSQKPGIQLIKAGSLEMVPLGETYMCAGLKSNIIDVPISNQKEQLTMGHFEMRPSPNDFPFFYEYLEVKTVVSGTIVVKDEEQKRYEAHVGDVFIFTPPYLVIFLAESDGRAVYMGHRGAEPSFLPGYQGGPINTPGINDK</sequence>
<gene>
    <name evidence="1" type="ORF">BJG266_LOCUS9901</name>
</gene>
<dbReference type="AlphaFoldDB" id="A0A813YWU7"/>
<evidence type="ECO:0000313" key="1">
    <source>
        <dbReference type="EMBL" id="CAF0890097.1"/>
    </source>
</evidence>